<accession>A0A9P9IEP2</accession>
<evidence type="ECO:0008006" key="3">
    <source>
        <dbReference type="Google" id="ProtNLM"/>
    </source>
</evidence>
<dbReference type="PANTHER" id="PTHR35567">
    <property type="entry name" value="MALATE DEHYDROGENASE (AFU_ORTHOLOGUE AFUA_2G13800)"/>
    <property type="match status" value="1"/>
</dbReference>
<dbReference type="OrthoDB" id="1859733at2759"/>
<sequence>LTEVQQPANTLPAPGDDTTLVLIALGRGTQNYTCGNASDTAKPTQIGAVADLFNVSCAVASGTLGSITEDAAAVGTHWFVDTTTPDFDIIGLGNTQAKKVADMASPEAGNIAWLKLDAKPESSTSAVKSIYRLHTVGGLAPSSCANVTPGETITVAYEAQYWVYA</sequence>
<keyword evidence="2" id="KW-1185">Reference proteome</keyword>
<dbReference type="PANTHER" id="PTHR35567:SF11">
    <property type="entry name" value="MALATE DEHYDROGENASE (AFU_ORTHOLOGUE AFUA_2G13800)"/>
    <property type="match status" value="1"/>
</dbReference>
<dbReference type="Proteomes" id="UP000700596">
    <property type="component" value="Unassembled WGS sequence"/>
</dbReference>
<gene>
    <name evidence="1" type="ORF">B0J11DRAFT_397062</name>
</gene>
<comment type="caution">
    <text evidence="1">The sequence shown here is derived from an EMBL/GenBank/DDBJ whole genome shotgun (WGS) entry which is preliminary data.</text>
</comment>
<protein>
    <recommendedName>
        <fullName evidence="3">Malate dehydrogenase</fullName>
    </recommendedName>
</protein>
<name>A0A9P9IEP2_9PLEO</name>
<evidence type="ECO:0000313" key="2">
    <source>
        <dbReference type="Proteomes" id="UP000700596"/>
    </source>
</evidence>
<reference evidence="1" key="1">
    <citation type="journal article" date="2021" name="Nat. Commun.">
        <title>Genetic determinants of endophytism in the Arabidopsis root mycobiome.</title>
        <authorList>
            <person name="Mesny F."/>
            <person name="Miyauchi S."/>
            <person name="Thiergart T."/>
            <person name="Pickel B."/>
            <person name="Atanasova L."/>
            <person name="Karlsson M."/>
            <person name="Huettel B."/>
            <person name="Barry K.W."/>
            <person name="Haridas S."/>
            <person name="Chen C."/>
            <person name="Bauer D."/>
            <person name="Andreopoulos W."/>
            <person name="Pangilinan J."/>
            <person name="LaButti K."/>
            <person name="Riley R."/>
            <person name="Lipzen A."/>
            <person name="Clum A."/>
            <person name="Drula E."/>
            <person name="Henrissat B."/>
            <person name="Kohler A."/>
            <person name="Grigoriev I.V."/>
            <person name="Martin F.M."/>
            <person name="Hacquard S."/>
        </authorList>
    </citation>
    <scope>NUCLEOTIDE SEQUENCE</scope>
    <source>
        <strain evidence="1">MPI-CAGE-CH-0243</strain>
    </source>
</reference>
<proteinExistence type="predicted"/>
<dbReference type="Pfam" id="PF11937">
    <property type="entry name" value="DUF3455"/>
    <property type="match status" value="1"/>
</dbReference>
<dbReference type="EMBL" id="JAGMWT010000014">
    <property type="protein sequence ID" value="KAH7117107.1"/>
    <property type="molecule type" value="Genomic_DNA"/>
</dbReference>
<feature type="non-terminal residue" evidence="1">
    <location>
        <position position="165"/>
    </location>
</feature>
<dbReference type="AlphaFoldDB" id="A0A9P9IEP2"/>
<organism evidence="1 2">
    <name type="scientific">Dendryphion nanum</name>
    <dbReference type="NCBI Taxonomy" id="256645"/>
    <lineage>
        <taxon>Eukaryota</taxon>
        <taxon>Fungi</taxon>
        <taxon>Dikarya</taxon>
        <taxon>Ascomycota</taxon>
        <taxon>Pezizomycotina</taxon>
        <taxon>Dothideomycetes</taxon>
        <taxon>Pleosporomycetidae</taxon>
        <taxon>Pleosporales</taxon>
        <taxon>Torulaceae</taxon>
        <taxon>Dendryphion</taxon>
    </lineage>
</organism>
<feature type="non-terminal residue" evidence="1">
    <location>
        <position position="1"/>
    </location>
</feature>
<dbReference type="InterPro" id="IPR021851">
    <property type="entry name" value="DUF3455"/>
</dbReference>
<evidence type="ECO:0000313" key="1">
    <source>
        <dbReference type="EMBL" id="KAH7117107.1"/>
    </source>
</evidence>